<dbReference type="Gene3D" id="3.30.360.10">
    <property type="entry name" value="Dihydrodipicolinate Reductase, domain 2"/>
    <property type="match status" value="1"/>
</dbReference>
<reference evidence="11" key="1">
    <citation type="journal article" date="2015" name="Genome Announc.">
        <title>Draft Genome Sequence of Tolypothrix boutellei Strain VB521301.</title>
        <authorList>
            <person name="Chandrababunaidu M.M."/>
            <person name="Singh D."/>
            <person name="Sen D."/>
            <person name="Bhan S."/>
            <person name="Das S."/>
            <person name="Gupta A."/>
            <person name="Adhikary S.P."/>
            <person name="Tripathy S."/>
        </authorList>
    </citation>
    <scope>NUCLEOTIDE SEQUENCE</scope>
    <source>
        <strain evidence="11">VB521301</strain>
    </source>
</reference>
<dbReference type="PROSITE" id="PS00069">
    <property type="entry name" value="G6P_DEHYDROGENASE"/>
    <property type="match status" value="1"/>
</dbReference>
<evidence type="ECO:0000256" key="5">
    <source>
        <dbReference type="ARBA" id="ARBA00023002"/>
    </source>
</evidence>
<dbReference type="InterPro" id="IPR036291">
    <property type="entry name" value="NAD(P)-bd_dom_sf"/>
</dbReference>
<feature type="binding site" evidence="7">
    <location>
        <position position="316"/>
    </location>
    <ligand>
        <name>substrate</name>
    </ligand>
</feature>
<dbReference type="SUPFAM" id="SSF55347">
    <property type="entry name" value="Glyceraldehyde-3-phosphate dehydrogenase-like, C-terminal domain"/>
    <property type="match status" value="1"/>
</dbReference>
<protein>
    <recommendedName>
        <fullName evidence="7">Glucose-6-phosphate 1-dehydrogenase</fullName>
        <shortName evidence="7">G6PD</shortName>
        <ecNumber evidence="7">1.1.1.49</ecNumber>
    </recommendedName>
</protein>
<dbReference type="Pfam" id="PF02781">
    <property type="entry name" value="G6PD_C"/>
    <property type="match status" value="1"/>
</dbReference>
<dbReference type="PANTHER" id="PTHR23429">
    <property type="entry name" value="GLUCOSE-6-PHOSPHATE 1-DEHYDROGENASE G6PD"/>
    <property type="match status" value="1"/>
</dbReference>
<dbReference type="HAMAP" id="MF_00966">
    <property type="entry name" value="G6PD"/>
    <property type="match status" value="1"/>
</dbReference>
<dbReference type="EMBL" id="JHEG04000001">
    <property type="protein sequence ID" value="KAF3890159.1"/>
    <property type="molecule type" value="Genomic_DNA"/>
</dbReference>
<dbReference type="PANTHER" id="PTHR23429:SF0">
    <property type="entry name" value="GLUCOSE-6-PHOSPHATE 1-DEHYDROGENASE"/>
    <property type="match status" value="1"/>
</dbReference>
<evidence type="ECO:0000256" key="1">
    <source>
        <dbReference type="ARBA" id="ARBA00004937"/>
    </source>
</evidence>
<dbReference type="InterPro" id="IPR019796">
    <property type="entry name" value="G6P_DH_AS"/>
</dbReference>
<dbReference type="EC" id="1.1.1.49" evidence="7"/>
<proteinExistence type="inferred from homology"/>
<evidence type="ECO:0000313" key="12">
    <source>
        <dbReference type="Proteomes" id="UP000029738"/>
    </source>
</evidence>
<dbReference type="RefSeq" id="WP_050046481.1">
    <property type="nucleotide sequence ID" value="NZ_JHEG04000001.1"/>
</dbReference>
<gene>
    <name evidence="7 10" type="primary">zwf</name>
    <name evidence="11" type="ORF">DA73_0234750</name>
    <name evidence="10" type="ORF">DA73_0400035425</name>
</gene>
<dbReference type="PRINTS" id="PR00079">
    <property type="entry name" value="G6PDHDRGNASE"/>
</dbReference>
<dbReference type="GO" id="GO:0050661">
    <property type="term" value="F:NADP binding"/>
    <property type="evidence" value="ECO:0007669"/>
    <property type="project" value="UniProtKB-UniRule"/>
</dbReference>
<feature type="binding site" evidence="7">
    <location>
        <position position="138"/>
    </location>
    <ligand>
        <name>NADP(+)</name>
        <dbReference type="ChEBI" id="CHEBI:58349"/>
    </ligand>
</feature>
<evidence type="ECO:0000313" key="11">
    <source>
        <dbReference type="EMBL" id="KIE06531.1"/>
    </source>
</evidence>
<keyword evidence="12" id="KW-1185">Reference proteome</keyword>
<dbReference type="Proteomes" id="UP000029738">
    <property type="component" value="Unassembled WGS sequence"/>
</dbReference>
<keyword evidence="5 7" id="KW-0560">Oxidoreductase</keyword>
<evidence type="ECO:0000313" key="10">
    <source>
        <dbReference type="EMBL" id="KAF3890159.1"/>
    </source>
</evidence>
<evidence type="ECO:0000259" key="9">
    <source>
        <dbReference type="Pfam" id="PF02781"/>
    </source>
</evidence>
<dbReference type="AlphaFoldDB" id="A0A0C1N2B8"/>
<comment type="similarity">
    <text evidence="2 7">Belongs to the glucose-6-phosphate dehydrogenase family.</text>
</comment>
<evidence type="ECO:0000259" key="8">
    <source>
        <dbReference type="Pfam" id="PF00479"/>
    </source>
</evidence>
<dbReference type="GO" id="GO:0009051">
    <property type="term" value="P:pentose-phosphate shunt, oxidative branch"/>
    <property type="evidence" value="ECO:0007669"/>
    <property type="project" value="TreeGrafter"/>
</dbReference>
<dbReference type="GO" id="GO:0006006">
    <property type="term" value="P:glucose metabolic process"/>
    <property type="evidence" value="ECO:0007669"/>
    <property type="project" value="UniProtKB-KW"/>
</dbReference>
<dbReference type="SUPFAM" id="SSF51735">
    <property type="entry name" value="NAD(P)-binding Rossmann-fold domains"/>
    <property type="match status" value="1"/>
</dbReference>
<dbReference type="InterPro" id="IPR001282">
    <property type="entry name" value="G6P_DH"/>
</dbReference>
<feature type="domain" description="Glucose-6-phosphate dehydrogenase NAD-binding" evidence="8">
    <location>
        <begin position="10"/>
        <end position="177"/>
    </location>
</feature>
<evidence type="ECO:0000256" key="7">
    <source>
        <dbReference type="HAMAP-Rule" id="MF_00966"/>
    </source>
</evidence>
<sequence>MAALLSDALVFFGITSDLAYKKIFPALQAMIQRGHFDIPIIGVGRRDWSIEQLQSYVRKSLEEQARVDEVAFQKLCSLLYYICGDYSDRATYDKLCQVLQIAEAPLYYLAIPPSLFATVVEGLGQSSCVKNGRVMVEKPFGRDLKSAKILNCILHSIFPESHIFRIDHYLGKEPVQNLLYTRFANSLLEPIWHRVSIASIQITMAEKFGIDGRGQFYEETGAIRDVVQNHLLQVTACLMIDPPINEQHEAIRDERARLLKSIDPIEPSNVVRGQYKGYRQEPGVAPDSKVETFAAVKLNIDTWRWASVPIYIRAGKCLPSTTTEVVVRLKRPPQDVFGERAFGLANYFYFRLSPNVLTAIGIRSKTPGDGMVGSEVGLVAQVEHGNEMNPYERLFEDAMKGDSMLFARQDEVEAQWQIVAPILDQATPVYEYAPHSWGPPLADHMIPPDGGWHNLNET</sequence>
<dbReference type="Gene3D" id="3.40.50.720">
    <property type="entry name" value="NAD(P)-binding Rossmann-like Domain"/>
    <property type="match status" value="1"/>
</dbReference>
<name>A0A0C1N2B8_9CYAN</name>
<dbReference type="GO" id="GO:0005829">
    <property type="term" value="C:cytosol"/>
    <property type="evidence" value="ECO:0007669"/>
    <property type="project" value="TreeGrafter"/>
</dbReference>
<comment type="caution">
    <text evidence="7">Lacks conserved residue(s) required for the propagation of feature annotation.</text>
</comment>
<feature type="active site" description="Proton acceptor" evidence="7">
    <location>
        <position position="230"/>
    </location>
</feature>
<evidence type="ECO:0000256" key="4">
    <source>
        <dbReference type="ARBA" id="ARBA00022857"/>
    </source>
</evidence>
<keyword evidence="6 7" id="KW-0119">Carbohydrate metabolism</keyword>
<dbReference type="EMBL" id="JHEG02000059">
    <property type="protein sequence ID" value="KIE06531.1"/>
    <property type="molecule type" value="Genomic_DNA"/>
</dbReference>
<keyword evidence="4 7" id="KW-0521">NADP</keyword>
<dbReference type="InterPro" id="IPR022675">
    <property type="entry name" value="G6P_DH_C"/>
</dbReference>
<feature type="binding site" evidence="7">
    <location>
        <position position="206"/>
    </location>
    <ligand>
        <name>substrate</name>
    </ligand>
</feature>
<evidence type="ECO:0000256" key="3">
    <source>
        <dbReference type="ARBA" id="ARBA00022526"/>
    </source>
</evidence>
<evidence type="ECO:0000256" key="6">
    <source>
        <dbReference type="ARBA" id="ARBA00023277"/>
    </source>
</evidence>
<comment type="pathway">
    <text evidence="1 7">Carbohydrate degradation; pentose phosphate pathway; D-ribulose 5-phosphate from D-glucose 6-phosphate (oxidative stage): step 1/3.</text>
</comment>
<feature type="binding site" evidence="7">
    <location>
        <position position="172"/>
    </location>
    <ligand>
        <name>substrate</name>
    </ligand>
</feature>
<evidence type="ECO:0000256" key="2">
    <source>
        <dbReference type="ARBA" id="ARBA00009975"/>
    </source>
</evidence>
<organism evidence="11">
    <name type="scientific">Tolypothrix bouteillei VB521301</name>
    <dbReference type="NCBI Taxonomy" id="1479485"/>
    <lineage>
        <taxon>Bacteria</taxon>
        <taxon>Bacillati</taxon>
        <taxon>Cyanobacteriota</taxon>
        <taxon>Cyanophyceae</taxon>
        <taxon>Nostocales</taxon>
        <taxon>Tolypothrichaceae</taxon>
        <taxon>Tolypothrix</taxon>
    </lineage>
</organism>
<accession>A0A0C1N2B8</accession>
<dbReference type="Pfam" id="PF00479">
    <property type="entry name" value="G6PD_N"/>
    <property type="match status" value="1"/>
</dbReference>
<feature type="binding site" evidence="7">
    <location>
        <position position="45"/>
    </location>
    <ligand>
        <name>NADP(+)</name>
        <dbReference type="ChEBI" id="CHEBI:58349"/>
    </ligand>
</feature>
<dbReference type="OrthoDB" id="9802739at2"/>
<reference evidence="10" key="2">
    <citation type="submission" date="2019-11" db="EMBL/GenBank/DDBJ databases">
        <title>Improved Assembly of Tolypothrix boutellei genome.</title>
        <authorList>
            <person name="Sarangi A.N."/>
            <person name="Mukherjee M."/>
            <person name="Ghosh S."/>
            <person name="Singh D."/>
            <person name="Das A."/>
            <person name="Kant S."/>
            <person name="Prusty A."/>
            <person name="Tripathy S."/>
        </authorList>
    </citation>
    <scope>NUCLEOTIDE SEQUENCE</scope>
    <source>
        <strain evidence="10">VB521301</strain>
    </source>
</reference>
<dbReference type="NCBIfam" id="TIGR00871">
    <property type="entry name" value="zwf"/>
    <property type="match status" value="1"/>
</dbReference>
<dbReference type="PIRSF" id="PIRSF000110">
    <property type="entry name" value="G6PD"/>
    <property type="match status" value="1"/>
</dbReference>
<feature type="binding site" evidence="7">
    <location>
        <position position="168"/>
    </location>
    <ligand>
        <name>substrate</name>
    </ligand>
</feature>
<feature type="binding site" evidence="7">
    <location>
        <position position="225"/>
    </location>
    <ligand>
        <name>substrate</name>
    </ligand>
</feature>
<dbReference type="InterPro" id="IPR022674">
    <property type="entry name" value="G6P_DH_NAD-bd"/>
</dbReference>
<comment type="catalytic activity">
    <reaction evidence="7">
        <text>D-glucose 6-phosphate + NADP(+) = 6-phospho-D-glucono-1,5-lactone + NADPH + H(+)</text>
        <dbReference type="Rhea" id="RHEA:15841"/>
        <dbReference type="ChEBI" id="CHEBI:15378"/>
        <dbReference type="ChEBI" id="CHEBI:57783"/>
        <dbReference type="ChEBI" id="CHEBI:57955"/>
        <dbReference type="ChEBI" id="CHEBI:58349"/>
        <dbReference type="ChEBI" id="CHEBI:61548"/>
        <dbReference type="EC" id="1.1.1.49"/>
    </reaction>
</comment>
<comment type="function">
    <text evidence="7">Catalyzes the oxidation of glucose 6-phosphate to 6-phosphogluconolactone.</text>
</comment>
<feature type="domain" description="Glucose-6-phosphate dehydrogenase C-terminal" evidence="9">
    <location>
        <begin position="180"/>
        <end position="450"/>
    </location>
</feature>
<dbReference type="STRING" id="1479485.DA73_0234750"/>
<dbReference type="GO" id="GO:0004345">
    <property type="term" value="F:glucose-6-phosphate dehydrogenase activity"/>
    <property type="evidence" value="ECO:0007669"/>
    <property type="project" value="UniProtKB-UniRule"/>
</dbReference>
<keyword evidence="3 7" id="KW-0313">Glucose metabolism</keyword>
<comment type="caution">
    <text evidence="11">The sequence shown here is derived from an EMBL/GenBank/DDBJ whole genome shotgun (WGS) entry which is preliminary data.</text>
</comment>
<dbReference type="UniPathway" id="UPA00115">
    <property type="reaction ID" value="UER00408"/>
</dbReference>